<name>A0A9P5Y6P3_9AGAR</name>
<dbReference type="SUPFAM" id="SSF48371">
    <property type="entry name" value="ARM repeat"/>
    <property type="match status" value="1"/>
</dbReference>
<dbReference type="Pfam" id="PF08506">
    <property type="entry name" value="Cse1"/>
    <property type="match status" value="1"/>
</dbReference>
<evidence type="ECO:0000256" key="4">
    <source>
        <dbReference type="ARBA" id="ARBA00022448"/>
    </source>
</evidence>
<dbReference type="PANTHER" id="PTHR10997:SF8">
    <property type="entry name" value="EXPORTIN-2"/>
    <property type="match status" value="1"/>
</dbReference>
<dbReference type="InterPro" id="IPR005043">
    <property type="entry name" value="XPO2_C"/>
</dbReference>
<gene>
    <name evidence="9" type="ORF">BDZ94DRAFT_1259307</name>
</gene>
<evidence type="ECO:0000259" key="8">
    <source>
        <dbReference type="PROSITE" id="PS50166"/>
    </source>
</evidence>
<accession>A0A9P5Y6P3</accession>
<reference evidence="9" key="1">
    <citation type="submission" date="2020-11" db="EMBL/GenBank/DDBJ databases">
        <authorList>
            <consortium name="DOE Joint Genome Institute"/>
            <person name="Ahrendt S."/>
            <person name="Riley R."/>
            <person name="Andreopoulos W."/>
            <person name="Labutti K."/>
            <person name="Pangilinan J."/>
            <person name="Ruiz-Duenas F.J."/>
            <person name="Barrasa J.M."/>
            <person name="Sanchez-Garcia M."/>
            <person name="Camarero S."/>
            <person name="Miyauchi S."/>
            <person name="Serrano A."/>
            <person name="Linde D."/>
            <person name="Babiker R."/>
            <person name="Drula E."/>
            <person name="Ayuso-Fernandez I."/>
            <person name="Pacheco R."/>
            <person name="Padilla G."/>
            <person name="Ferreira P."/>
            <person name="Barriuso J."/>
            <person name="Kellner H."/>
            <person name="Castanera R."/>
            <person name="Alfaro M."/>
            <person name="Ramirez L."/>
            <person name="Pisabarro A.G."/>
            <person name="Kuo A."/>
            <person name="Tritt A."/>
            <person name="Lipzen A."/>
            <person name="He G."/>
            <person name="Yan M."/>
            <person name="Ng V."/>
            <person name="Cullen D."/>
            <person name="Martin F."/>
            <person name="Rosso M.-N."/>
            <person name="Henrissat B."/>
            <person name="Hibbett D."/>
            <person name="Martinez A.T."/>
            <person name="Grigoriev I.V."/>
        </authorList>
    </citation>
    <scope>NUCLEOTIDE SEQUENCE</scope>
    <source>
        <strain evidence="9">CBS 247.69</strain>
    </source>
</reference>
<evidence type="ECO:0000256" key="3">
    <source>
        <dbReference type="ARBA" id="ARBA00008669"/>
    </source>
</evidence>
<keyword evidence="6" id="KW-0653">Protein transport</keyword>
<proteinExistence type="inferred from homology"/>
<evidence type="ECO:0000256" key="1">
    <source>
        <dbReference type="ARBA" id="ARBA00004123"/>
    </source>
</evidence>
<dbReference type="PROSITE" id="PS50166">
    <property type="entry name" value="IMPORTIN_B_NT"/>
    <property type="match status" value="1"/>
</dbReference>
<evidence type="ECO:0000256" key="6">
    <source>
        <dbReference type="ARBA" id="ARBA00022927"/>
    </source>
</evidence>
<dbReference type="InterPro" id="IPR001494">
    <property type="entry name" value="Importin-beta_N"/>
</dbReference>
<keyword evidence="5" id="KW-0963">Cytoplasm</keyword>
<dbReference type="GO" id="GO:0031267">
    <property type="term" value="F:small GTPase binding"/>
    <property type="evidence" value="ECO:0007669"/>
    <property type="project" value="InterPro"/>
</dbReference>
<dbReference type="GO" id="GO:0006606">
    <property type="term" value="P:protein import into nucleus"/>
    <property type="evidence" value="ECO:0007669"/>
    <property type="project" value="TreeGrafter"/>
</dbReference>
<dbReference type="GO" id="GO:0006611">
    <property type="term" value="P:protein export from nucleus"/>
    <property type="evidence" value="ECO:0007669"/>
    <property type="project" value="TreeGrafter"/>
</dbReference>
<evidence type="ECO:0000256" key="2">
    <source>
        <dbReference type="ARBA" id="ARBA00004496"/>
    </source>
</evidence>
<dbReference type="Pfam" id="PF03378">
    <property type="entry name" value="CAS_CSE1"/>
    <property type="match status" value="1"/>
</dbReference>
<dbReference type="PANTHER" id="PTHR10997">
    <property type="entry name" value="IMPORTIN-7, 8, 11"/>
    <property type="match status" value="1"/>
</dbReference>
<dbReference type="EMBL" id="MU150264">
    <property type="protein sequence ID" value="KAF9463182.1"/>
    <property type="molecule type" value="Genomic_DNA"/>
</dbReference>
<comment type="similarity">
    <text evidence="3">Belongs to the XPO2/CSE1 family.</text>
</comment>
<dbReference type="InterPro" id="IPR013713">
    <property type="entry name" value="XPO2_central"/>
</dbReference>
<dbReference type="Gene3D" id="1.25.10.10">
    <property type="entry name" value="Leucine-rich Repeat Variant"/>
    <property type="match status" value="1"/>
</dbReference>
<feature type="domain" description="Importin N-terminal" evidence="8">
    <location>
        <begin position="20"/>
        <end position="91"/>
    </location>
</feature>
<keyword evidence="10" id="KW-1185">Reference proteome</keyword>
<dbReference type="SMART" id="SM00913">
    <property type="entry name" value="IBN_N"/>
    <property type="match status" value="1"/>
</dbReference>
<dbReference type="OrthoDB" id="3268246at2759"/>
<protein>
    <submittedName>
        <fullName evidence="9">CAS/CSE protein</fullName>
    </submittedName>
</protein>
<dbReference type="GO" id="GO:0005829">
    <property type="term" value="C:cytosol"/>
    <property type="evidence" value="ECO:0007669"/>
    <property type="project" value="TreeGrafter"/>
</dbReference>
<evidence type="ECO:0000313" key="9">
    <source>
        <dbReference type="EMBL" id="KAF9463182.1"/>
    </source>
</evidence>
<dbReference type="Pfam" id="PF03810">
    <property type="entry name" value="IBN_N"/>
    <property type="match status" value="1"/>
</dbReference>
<dbReference type="Proteomes" id="UP000807353">
    <property type="component" value="Unassembled WGS sequence"/>
</dbReference>
<dbReference type="AlphaFoldDB" id="A0A9P5Y6P3"/>
<comment type="subcellular location">
    <subcellularLocation>
        <location evidence="2">Cytoplasm</location>
    </subcellularLocation>
    <subcellularLocation>
        <location evidence="1">Nucleus</location>
    </subcellularLocation>
</comment>
<dbReference type="GO" id="GO:0005049">
    <property type="term" value="F:nuclear export signal receptor activity"/>
    <property type="evidence" value="ECO:0007669"/>
    <property type="project" value="TreeGrafter"/>
</dbReference>
<keyword evidence="4" id="KW-0813">Transport</keyword>
<dbReference type="GO" id="GO:0005635">
    <property type="term" value="C:nuclear envelope"/>
    <property type="evidence" value="ECO:0007669"/>
    <property type="project" value="TreeGrafter"/>
</dbReference>
<dbReference type="InterPro" id="IPR016024">
    <property type="entry name" value="ARM-type_fold"/>
</dbReference>
<comment type="caution">
    <text evidence="9">The sequence shown here is derived from an EMBL/GenBank/DDBJ whole genome shotgun (WGS) entry which is preliminary data.</text>
</comment>
<dbReference type="InterPro" id="IPR011989">
    <property type="entry name" value="ARM-like"/>
</dbReference>
<keyword evidence="7" id="KW-0539">Nucleus</keyword>
<evidence type="ECO:0000313" key="10">
    <source>
        <dbReference type="Proteomes" id="UP000807353"/>
    </source>
</evidence>
<organism evidence="9 10">
    <name type="scientific">Collybia nuda</name>
    <dbReference type="NCBI Taxonomy" id="64659"/>
    <lineage>
        <taxon>Eukaryota</taxon>
        <taxon>Fungi</taxon>
        <taxon>Dikarya</taxon>
        <taxon>Basidiomycota</taxon>
        <taxon>Agaricomycotina</taxon>
        <taxon>Agaricomycetes</taxon>
        <taxon>Agaricomycetidae</taxon>
        <taxon>Agaricales</taxon>
        <taxon>Tricholomatineae</taxon>
        <taxon>Clitocybaceae</taxon>
        <taxon>Collybia</taxon>
    </lineage>
</organism>
<sequence length="995" mass="110576">MADLPTLLRASLDPSSRKQAEQSLNTLSLQQGFLSHLLRLVVEPGQDRAVRLSGSVYLKNITKLRWEEDVQPLAEQDKSSLRSELIPAMLTLSNLTDKAIRAQVAESVSLVAELDFPLKWPDLIDQLVSSLSETEYNINIGVLQTAHSIFRQWRAHVRSDQLFSEINLVLSKFMTPFLKIFRQTASLLLSNTGPNPALTTPIEKYTTLAQAMVLLIDIFYDLTCQDLPPAIEDNYAEFFGPQTGWFHAFLGWDPAELRGDVDETSPSLTSQIKTGILEIGELFIKLYPDQLQQSPAVESLVQAVWSLVGANKLPGVADDALVSQSLRFISTAIRSGYYKALFSSRETISSLIQGVVVPNVTLREHDIEQFEDDPLEFIRLDLSLSSTGTDLATRRQAAADVLQALVNSGYEAEATDIVGSWIGTGLTEYEGNKVDNWKSKNSAVYLLTAVATRGSTTQHGVTSTNALVDVVKFFSDHVFQDLQAITGTVHPILQVDAIRFLYTFRNQLTKPQLLSVLPLLVRHLGSENYVTYTYAAITIDRVLFIKQANQLLFAQADIHDLAPTLIEELLSKIESAGSAEKVAENDHLMKCVMRVIVTARQSLSPGYERTLTRLVAILGVISKNPSNPRFDQFIFESISGLMRFVVSGNSATLPSFEQALFGPFTIILQQDIDQYIPYVFQILAQMLELHTTNVPDQYRSLLPFLLTPAVWQQKGSVPGLVKLLKAFLARDSVQMLSAGQIASVLAVTQQRLIPSKLNDAWGLDLLQSVVQNVKPGDLKQYFKGVIMTLLTRMQTSKTDKFVYLFAKFLLFTMAINVEGLTPDYIIGTIEEIQSQLWSQILANFVVPQVPKMPHKDRKLTVVGLTRMLTQSTFMLQEPTVRTWSTTFTSLVKLFSEPQYLASVKQDEDPHAGLTEIDFEEQTAGYQAAYSRLAASESVEEDPVAYVRDPQQFVGQELQSFSKRQGPQTSQALISGGEPATVGPFVQALTAAGYIL</sequence>
<evidence type="ECO:0000256" key="7">
    <source>
        <dbReference type="ARBA" id="ARBA00023242"/>
    </source>
</evidence>
<evidence type="ECO:0000256" key="5">
    <source>
        <dbReference type="ARBA" id="ARBA00022490"/>
    </source>
</evidence>